<keyword evidence="5 6" id="KW-0720">Serine protease</keyword>
<feature type="active site" description="Charge relay system" evidence="6">
    <location>
        <position position="319"/>
    </location>
</feature>
<dbReference type="Gene3D" id="3.40.50.200">
    <property type="entry name" value="Peptidase S8/S53 domain"/>
    <property type="match status" value="1"/>
</dbReference>
<name>A0A2Y9TZQ9_9GAMM</name>
<keyword evidence="3" id="KW-0732">Signal</keyword>
<evidence type="ECO:0000313" key="9">
    <source>
        <dbReference type="EMBL" id="AWH89072.1"/>
    </source>
</evidence>
<dbReference type="Proteomes" id="UP000244908">
    <property type="component" value="Chromosome"/>
</dbReference>
<dbReference type="NCBIfam" id="TIGR01414">
    <property type="entry name" value="autotrans_barl"/>
    <property type="match status" value="1"/>
</dbReference>
<keyword evidence="4 6" id="KW-0378">Hydrolase</keyword>
<feature type="active site" description="Charge relay system" evidence="6">
    <location>
        <position position="136"/>
    </location>
</feature>
<evidence type="ECO:0000259" key="8">
    <source>
        <dbReference type="PROSITE" id="PS51208"/>
    </source>
</evidence>
<feature type="compositionally biased region" description="Low complexity" evidence="7">
    <location>
        <begin position="724"/>
        <end position="737"/>
    </location>
</feature>
<protein>
    <submittedName>
        <fullName evidence="9">Autotransporter domain-containing protein</fullName>
    </submittedName>
</protein>
<evidence type="ECO:0000256" key="1">
    <source>
        <dbReference type="ARBA" id="ARBA00011073"/>
    </source>
</evidence>
<evidence type="ECO:0000256" key="3">
    <source>
        <dbReference type="ARBA" id="ARBA00022729"/>
    </source>
</evidence>
<evidence type="ECO:0000313" key="10">
    <source>
        <dbReference type="Proteomes" id="UP000244908"/>
    </source>
</evidence>
<dbReference type="Pfam" id="PF12951">
    <property type="entry name" value="PATR"/>
    <property type="match status" value="1"/>
</dbReference>
<dbReference type="InterPro" id="IPR006315">
    <property type="entry name" value="OM_autotransptr_brl_dom"/>
</dbReference>
<dbReference type="SUPFAM" id="SSF52743">
    <property type="entry name" value="Subtilisin-like"/>
    <property type="match status" value="1"/>
</dbReference>
<dbReference type="NCBIfam" id="TIGR02601">
    <property type="entry name" value="autotrns_rpt"/>
    <property type="match status" value="1"/>
</dbReference>
<dbReference type="SUPFAM" id="SSF103515">
    <property type="entry name" value="Autotransporter"/>
    <property type="match status" value="1"/>
</dbReference>
<dbReference type="PROSITE" id="PS00138">
    <property type="entry name" value="SUBTILASE_SER"/>
    <property type="match status" value="1"/>
</dbReference>
<feature type="active site" description="Charge relay system" evidence="6">
    <location>
        <position position="100"/>
    </location>
</feature>
<dbReference type="CDD" id="cd04848">
    <property type="entry name" value="Peptidases_S8_Autotransporter_serine_protease_like"/>
    <property type="match status" value="1"/>
</dbReference>
<dbReference type="SMART" id="SM00869">
    <property type="entry name" value="Autotransporter"/>
    <property type="match status" value="1"/>
</dbReference>
<reference evidence="9 10" key="1">
    <citation type="journal article" date="2019" name="Int. J. Syst. Evol. Microbiol.">
        <title>Limnobaculum parvum gen. nov., sp. nov., isolated from a freshwater lake.</title>
        <authorList>
            <person name="Baek C."/>
            <person name="Shin S.K."/>
            <person name="Yi H."/>
        </authorList>
    </citation>
    <scope>NUCLEOTIDE SEQUENCE [LARGE SCALE GENOMIC DNA]</scope>
    <source>
        <strain evidence="9 10">HYN0051</strain>
    </source>
</reference>
<feature type="region of interest" description="Disordered" evidence="7">
    <location>
        <begin position="718"/>
        <end position="737"/>
    </location>
</feature>
<dbReference type="PROSITE" id="PS00136">
    <property type="entry name" value="SUBTILASE_ASP"/>
    <property type="match status" value="1"/>
</dbReference>
<keyword evidence="10" id="KW-1185">Reference proteome</keyword>
<evidence type="ECO:0000256" key="2">
    <source>
        <dbReference type="ARBA" id="ARBA00022670"/>
    </source>
</evidence>
<gene>
    <name evidence="9" type="ORF">HYN51_11200</name>
</gene>
<evidence type="ECO:0000256" key="5">
    <source>
        <dbReference type="ARBA" id="ARBA00022825"/>
    </source>
</evidence>
<dbReference type="PRINTS" id="PR00723">
    <property type="entry name" value="SUBTILISIN"/>
</dbReference>
<dbReference type="InterPro" id="IPR013425">
    <property type="entry name" value="Autotrns_rpt"/>
</dbReference>
<dbReference type="PROSITE" id="PS51208">
    <property type="entry name" value="AUTOTRANSPORTER"/>
    <property type="match status" value="1"/>
</dbReference>
<dbReference type="InterPro" id="IPR050131">
    <property type="entry name" value="Peptidase_S8_subtilisin-like"/>
</dbReference>
<dbReference type="InterPro" id="IPR036852">
    <property type="entry name" value="Peptidase_S8/S53_dom_sf"/>
</dbReference>
<dbReference type="PROSITE" id="PS51892">
    <property type="entry name" value="SUBTILASE"/>
    <property type="match status" value="1"/>
</dbReference>
<evidence type="ECO:0000256" key="4">
    <source>
        <dbReference type="ARBA" id="ARBA00022801"/>
    </source>
</evidence>
<organism evidence="9 10">
    <name type="scientific">Limnobaculum parvum</name>
    <dbReference type="NCBI Taxonomy" id="2172103"/>
    <lineage>
        <taxon>Bacteria</taxon>
        <taxon>Pseudomonadati</taxon>
        <taxon>Pseudomonadota</taxon>
        <taxon>Gammaproteobacteria</taxon>
        <taxon>Enterobacterales</taxon>
        <taxon>Budviciaceae</taxon>
        <taxon>Limnobaculum</taxon>
    </lineage>
</organism>
<dbReference type="InterPro" id="IPR005546">
    <property type="entry name" value="Autotransporte_beta"/>
</dbReference>
<dbReference type="Gene3D" id="2.40.128.130">
    <property type="entry name" value="Autotransporter beta-domain"/>
    <property type="match status" value="1"/>
</dbReference>
<dbReference type="OrthoDB" id="5360469at2"/>
<dbReference type="GO" id="GO:0006508">
    <property type="term" value="P:proteolysis"/>
    <property type="evidence" value="ECO:0007669"/>
    <property type="project" value="UniProtKB-KW"/>
</dbReference>
<dbReference type="InterPro" id="IPR000209">
    <property type="entry name" value="Peptidase_S8/S53_dom"/>
</dbReference>
<accession>A0A2Y9TZQ9</accession>
<feature type="domain" description="Autotransporter" evidence="8">
    <location>
        <begin position="666"/>
        <end position="944"/>
    </location>
</feature>
<dbReference type="Pfam" id="PF00082">
    <property type="entry name" value="Peptidase_S8"/>
    <property type="match status" value="1"/>
</dbReference>
<dbReference type="InterPro" id="IPR015500">
    <property type="entry name" value="Peptidase_S8_subtilisin-rel"/>
</dbReference>
<dbReference type="KEGG" id="lpv:HYN51_11200"/>
<dbReference type="InterPro" id="IPR036709">
    <property type="entry name" value="Autotransporte_beta_dom_sf"/>
</dbReference>
<dbReference type="GO" id="GO:0019867">
    <property type="term" value="C:outer membrane"/>
    <property type="evidence" value="ECO:0007669"/>
    <property type="project" value="InterPro"/>
</dbReference>
<evidence type="ECO:0000256" key="6">
    <source>
        <dbReference type="PROSITE-ProRule" id="PRU01240"/>
    </source>
</evidence>
<dbReference type="PROSITE" id="PS51257">
    <property type="entry name" value="PROKAR_LIPOPROTEIN"/>
    <property type="match status" value="1"/>
</dbReference>
<sequence length="944" mass="98621">MSSEKSLLQKSLYLTGNSLLMLSLSACGGGGGGGGGGGSNEGVGGTLAPATPPAETILSVISATEPFTRNTYNQNLFLTHAAEARMAGYSGAGVIVGLVDSGVLTSNLALQGKIAQSLTYVDPATNDTSVGDVRGHGTSVAQTLAGQRIGPFSGGTAPGATIVSARIISDTSSSAGSKGYSLTQVNYDMANAGAKILNNSWSLPDWPITETSTTNSYVNAYQYFVVTRGGLVVFASGNDSDVTPNKIASLPTIANSPALEKGWLVASAVNVNRPDELSAYANACGISMHYCLVAPGTVSVLSQNAQTGELSNSLVSGTSFATPQITGAAAMVWQAFPYFTNDLVRQTLLGTATDLGDPGVDATFGYGMLNVDAAVRGPAKFDWGDVSVSFSGYSSTWGNSISGAGGLIKNGTGTLILGKDAAYTGLTQVLGGTLASDNGLVSAVNVGPSGTLDVRRVGGNVNNQGSVVLRNGQTNFNSNYVQTADGHLALVLGSTLNVQGTASLAGDLHVLAVPQGYVTSTQRQDVLTAQGGVTGRFSTFTKASGVFLDATPDYSSNQVWLNIQRVQATNVAGVEYNAAATSGATRVEQAFTQLDQQLVSSPAPADVKMSEFLSGAASLQQSPNAQAAQASLESLSGQLPAATMAMTMQAVNVNNRQVSDHIAQLMDSPRSNGWTGNINYQSNLSSSGFSGVNYNMNGWVMGQDVFLDKNTFIGSSLTRSDTNGSLSRGSESSSGTVGEASLYGGKIFDSYYVTGRIASGYYDGQQKRTLLLGNQTAQVNSDQSGNYFTVGSEMGYRMKKEGWQFTPYVDTQYISLKQDAFKESGASGFGLQANAQTTTRWQAGVGARTGYGWDMGNKGKINLTAQTHYQRAIAQDNGSYNASFTGVNQYMPLDGVPLSRDVMMVGSGLEWEFTDNMALNMMYEQYFADNQQSNMVNMNVSVRF</sequence>
<dbReference type="InterPro" id="IPR023827">
    <property type="entry name" value="Peptidase_S8_Asp-AS"/>
</dbReference>
<dbReference type="EMBL" id="CP029185">
    <property type="protein sequence ID" value="AWH89072.1"/>
    <property type="molecule type" value="Genomic_DNA"/>
</dbReference>
<dbReference type="RefSeq" id="WP_108901128.1">
    <property type="nucleotide sequence ID" value="NZ_CP029185.2"/>
</dbReference>
<dbReference type="PANTHER" id="PTHR43806:SF11">
    <property type="entry name" value="CEREVISIN-RELATED"/>
    <property type="match status" value="1"/>
</dbReference>
<dbReference type="Pfam" id="PF03797">
    <property type="entry name" value="Autotransporter"/>
    <property type="match status" value="1"/>
</dbReference>
<dbReference type="InterPro" id="IPR034061">
    <property type="entry name" value="Peptidases_S8_Autotransporter"/>
</dbReference>
<proteinExistence type="inferred from homology"/>
<dbReference type="AlphaFoldDB" id="A0A2Y9TZQ9"/>
<keyword evidence="2 6" id="KW-0645">Protease</keyword>
<dbReference type="GO" id="GO:0004252">
    <property type="term" value="F:serine-type endopeptidase activity"/>
    <property type="evidence" value="ECO:0007669"/>
    <property type="project" value="UniProtKB-UniRule"/>
</dbReference>
<dbReference type="PANTHER" id="PTHR43806">
    <property type="entry name" value="PEPTIDASE S8"/>
    <property type="match status" value="1"/>
</dbReference>
<comment type="similarity">
    <text evidence="1 6">Belongs to the peptidase S8 family.</text>
</comment>
<dbReference type="InterPro" id="IPR023828">
    <property type="entry name" value="Peptidase_S8_Ser-AS"/>
</dbReference>
<evidence type="ECO:0000256" key="7">
    <source>
        <dbReference type="SAM" id="MobiDB-lite"/>
    </source>
</evidence>